<reference evidence="1 2" key="1">
    <citation type="submission" date="2017-04" db="EMBL/GenBank/DDBJ databases">
        <title>Characterization, genome and methylation analysis of a phthalic acid esters degrading strain Sphingobium yanoikuyae SHJ.</title>
        <authorList>
            <person name="Feng L."/>
        </authorList>
    </citation>
    <scope>NUCLEOTIDE SEQUENCE [LARGE SCALE GENOMIC DNA]</scope>
    <source>
        <strain evidence="1 2">SHJ</strain>
    </source>
</reference>
<dbReference type="AlphaFoldDB" id="A0A2D1R842"/>
<sequence length="63" mass="7143">MTQPDPLWLAQSPLNAPGWARVALTAPNERLREQAAVELAQTIIVAMERQPPHFDRRQMTLPL</sequence>
<dbReference type="InterPro" id="IPR046662">
    <property type="entry name" value="DUF6771"/>
</dbReference>
<proteinExistence type="predicted"/>
<dbReference type="EMBL" id="CP020925">
    <property type="protein sequence ID" value="ATP21027.1"/>
    <property type="molecule type" value="Genomic_DNA"/>
</dbReference>
<dbReference type="RefSeq" id="WP_076605609.1">
    <property type="nucleotide sequence ID" value="NZ_CP020925.1"/>
</dbReference>
<evidence type="ECO:0000313" key="2">
    <source>
        <dbReference type="Proteomes" id="UP000037029"/>
    </source>
</evidence>
<organism evidence="1 2">
    <name type="scientific">Sphingobium yanoikuyae</name>
    <name type="common">Sphingomonas yanoikuyae</name>
    <dbReference type="NCBI Taxonomy" id="13690"/>
    <lineage>
        <taxon>Bacteria</taxon>
        <taxon>Pseudomonadati</taxon>
        <taxon>Pseudomonadota</taxon>
        <taxon>Alphaproteobacteria</taxon>
        <taxon>Sphingomonadales</taxon>
        <taxon>Sphingomonadaceae</taxon>
        <taxon>Sphingobium</taxon>
    </lineage>
</organism>
<protein>
    <submittedName>
        <fullName evidence="1">Uncharacterized protein</fullName>
    </submittedName>
</protein>
<dbReference type="Pfam" id="PF20561">
    <property type="entry name" value="DUF6771"/>
    <property type="match status" value="1"/>
</dbReference>
<accession>A0A2D1R842</accession>
<evidence type="ECO:0000313" key="1">
    <source>
        <dbReference type="EMBL" id="ATP21027.1"/>
    </source>
</evidence>
<dbReference type="Proteomes" id="UP000037029">
    <property type="component" value="Chromosome"/>
</dbReference>
<name>A0A2D1R842_SPHYA</name>
<gene>
    <name evidence="1" type="ORF">BV87_23315</name>
</gene>